<proteinExistence type="predicted"/>
<dbReference type="Gramene" id="PVH66534">
    <property type="protein sequence ID" value="PVH66534"/>
    <property type="gene ID" value="PAHAL_1G275200"/>
</dbReference>
<name>A0A2T8KWJ1_9POAL</name>
<dbReference type="EMBL" id="CM008046">
    <property type="protein sequence ID" value="PVH66534.1"/>
    <property type="molecule type" value="Genomic_DNA"/>
</dbReference>
<dbReference type="AlphaFoldDB" id="A0A2T8KWJ1"/>
<accession>A0A2T8KWJ1</accession>
<evidence type="ECO:0000313" key="1">
    <source>
        <dbReference type="EMBL" id="PVH66534.1"/>
    </source>
</evidence>
<protein>
    <submittedName>
        <fullName evidence="1">Uncharacterized protein</fullName>
    </submittedName>
</protein>
<sequence>MTGLFGSYRHGVAWNGCTGLAPMTSRGHVRRADGLGAAGRCTPPEMLTCARTLRCSSFTVAINAVRMHRGSRGCLPMPQLSTAMGAGVRLSKHQSSRISHISAYQCPLPNCPDLNWSRRGLGFPGHFS</sequence>
<reference evidence="1" key="1">
    <citation type="submission" date="2018-04" db="EMBL/GenBank/DDBJ databases">
        <title>WGS assembly of Panicum hallii.</title>
        <authorList>
            <person name="Lovell J."/>
            <person name="Jenkins J."/>
            <person name="Lowry D."/>
            <person name="Mamidi S."/>
            <person name="Sreedasyam A."/>
            <person name="Weng X."/>
            <person name="Barry K."/>
            <person name="Bonette J."/>
            <person name="Campitelli B."/>
            <person name="Daum C."/>
            <person name="Gordon S."/>
            <person name="Gould B."/>
            <person name="Lipzen A."/>
            <person name="Macqueen A."/>
            <person name="Palacio-Mejia J."/>
            <person name="Plott C."/>
            <person name="Shakirov E."/>
            <person name="Shu S."/>
            <person name="Yoshinaga Y."/>
            <person name="Zane M."/>
            <person name="Rokhsar D."/>
            <person name="Grimwood J."/>
            <person name="Schmutz J."/>
            <person name="Juenger T."/>
        </authorList>
    </citation>
    <scope>NUCLEOTIDE SEQUENCE [LARGE SCALE GENOMIC DNA]</scope>
    <source>
        <strain evidence="1">FIL2</strain>
    </source>
</reference>
<dbReference type="Proteomes" id="UP000243499">
    <property type="component" value="Chromosome 1"/>
</dbReference>
<organism evidence="1">
    <name type="scientific">Panicum hallii</name>
    <dbReference type="NCBI Taxonomy" id="206008"/>
    <lineage>
        <taxon>Eukaryota</taxon>
        <taxon>Viridiplantae</taxon>
        <taxon>Streptophyta</taxon>
        <taxon>Embryophyta</taxon>
        <taxon>Tracheophyta</taxon>
        <taxon>Spermatophyta</taxon>
        <taxon>Magnoliopsida</taxon>
        <taxon>Liliopsida</taxon>
        <taxon>Poales</taxon>
        <taxon>Poaceae</taxon>
        <taxon>PACMAD clade</taxon>
        <taxon>Panicoideae</taxon>
        <taxon>Panicodae</taxon>
        <taxon>Paniceae</taxon>
        <taxon>Panicinae</taxon>
        <taxon>Panicum</taxon>
        <taxon>Panicum sect. Panicum</taxon>
    </lineage>
</organism>
<gene>
    <name evidence="1" type="ORF">PAHAL_1G275200</name>
</gene>